<dbReference type="EMBL" id="FNUY01000004">
    <property type="protein sequence ID" value="SEG32443.1"/>
    <property type="molecule type" value="Genomic_DNA"/>
</dbReference>
<dbReference type="PANTHER" id="PTHR11014:SF63">
    <property type="entry name" value="METALLOPEPTIDASE, PUTATIVE (AFU_ORTHOLOGUE AFUA_6G09600)-RELATED"/>
    <property type="match status" value="1"/>
</dbReference>
<gene>
    <name evidence="5" type="ORF">SAMN04488115_104304</name>
</gene>
<dbReference type="PANTHER" id="PTHR11014">
    <property type="entry name" value="PEPTIDASE M20 FAMILY MEMBER"/>
    <property type="match status" value="1"/>
</dbReference>
<keyword evidence="2 5" id="KW-0378">Hydrolase</keyword>
<feature type="domain" description="Peptidase M20 dimerisation" evidence="4">
    <location>
        <begin position="180"/>
        <end position="278"/>
    </location>
</feature>
<dbReference type="Pfam" id="PF01546">
    <property type="entry name" value="Peptidase_M20"/>
    <property type="match status" value="1"/>
</dbReference>
<keyword evidence="3" id="KW-0464">Manganese</keyword>
<keyword evidence="3" id="KW-0479">Metal-binding</keyword>
<evidence type="ECO:0000256" key="2">
    <source>
        <dbReference type="ARBA" id="ARBA00022801"/>
    </source>
</evidence>
<comment type="similarity">
    <text evidence="1">Belongs to the peptidase M20 family.</text>
</comment>
<protein>
    <submittedName>
        <fullName evidence="5">Hippurate hydrolase</fullName>
    </submittedName>
</protein>
<dbReference type="GO" id="GO:0046872">
    <property type="term" value="F:metal ion binding"/>
    <property type="evidence" value="ECO:0007669"/>
    <property type="project" value="UniProtKB-KW"/>
</dbReference>
<dbReference type="RefSeq" id="WP_200827989.1">
    <property type="nucleotide sequence ID" value="NZ_FNUY01000004.1"/>
</dbReference>
<comment type="cofactor">
    <cofactor evidence="3">
        <name>Mn(2+)</name>
        <dbReference type="ChEBI" id="CHEBI:29035"/>
    </cofactor>
    <text evidence="3">The Mn(2+) ion enhances activity.</text>
</comment>
<dbReference type="SUPFAM" id="SSF53187">
    <property type="entry name" value="Zn-dependent exopeptidases"/>
    <property type="match status" value="1"/>
</dbReference>
<dbReference type="FunFam" id="3.30.70.360:FF:000014">
    <property type="entry name" value="N-acyl-L-amino acid amidohydrolase"/>
    <property type="match status" value="1"/>
</dbReference>
<dbReference type="Gene3D" id="3.40.630.10">
    <property type="entry name" value="Zn peptidases"/>
    <property type="match status" value="1"/>
</dbReference>
<feature type="binding site" evidence="3">
    <location>
        <position position="353"/>
    </location>
    <ligand>
        <name>Mn(2+)</name>
        <dbReference type="ChEBI" id="CHEBI:29035"/>
        <label>2</label>
    </ligand>
</feature>
<evidence type="ECO:0000313" key="6">
    <source>
        <dbReference type="Proteomes" id="UP000236743"/>
    </source>
</evidence>
<evidence type="ECO:0000256" key="3">
    <source>
        <dbReference type="PIRSR" id="PIRSR005962-1"/>
    </source>
</evidence>
<feature type="binding site" evidence="3">
    <location>
        <position position="96"/>
    </location>
    <ligand>
        <name>Mn(2+)</name>
        <dbReference type="ChEBI" id="CHEBI:29035"/>
        <label>2</label>
    </ligand>
</feature>
<evidence type="ECO:0000256" key="1">
    <source>
        <dbReference type="ARBA" id="ARBA00006153"/>
    </source>
</evidence>
<proteinExistence type="inferred from homology"/>
<dbReference type="NCBIfam" id="TIGR01891">
    <property type="entry name" value="amidohydrolases"/>
    <property type="match status" value="1"/>
</dbReference>
<dbReference type="Pfam" id="PF07687">
    <property type="entry name" value="M20_dimer"/>
    <property type="match status" value="1"/>
</dbReference>
<name>A0A1H5Z7E1_9HYPH</name>
<dbReference type="InterPro" id="IPR002933">
    <property type="entry name" value="Peptidase_M20"/>
</dbReference>
<dbReference type="InterPro" id="IPR036264">
    <property type="entry name" value="Bact_exopeptidase_dim_dom"/>
</dbReference>
<feature type="binding site" evidence="3">
    <location>
        <position position="98"/>
    </location>
    <ligand>
        <name>Mn(2+)</name>
        <dbReference type="ChEBI" id="CHEBI:29035"/>
        <label>2</label>
    </ligand>
</feature>
<evidence type="ECO:0000313" key="5">
    <source>
        <dbReference type="EMBL" id="SEG32443.1"/>
    </source>
</evidence>
<evidence type="ECO:0000259" key="4">
    <source>
        <dbReference type="Pfam" id="PF07687"/>
    </source>
</evidence>
<feature type="binding site" evidence="3">
    <location>
        <position position="157"/>
    </location>
    <ligand>
        <name>Mn(2+)</name>
        <dbReference type="ChEBI" id="CHEBI:29035"/>
        <label>2</label>
    </ligand>
</feature>
<dbReference type="InterPro" id="IPR017439">
    <property type="entry name" value="Amidohydrolase"/>
</dbReference>
<feature type="binding site" evidence="3">
    <location>
        <position position="131"/>
    </location>
    <ligand>
        <name>Mn(2+)</name>
        <dbReference type="ChEBI" id="CHEBI:29035"/>
        <label>2</label>
    </ligand>
</feature>
<accession>A0A1H5Z7E1</accession>
<keyword evidence="6" id="KW-1185">Reference proteome</keyword>
<dbReference type="PIRSF" id="PIRSF005962">
    <property type="entry name" value="Pept_M20D_amidohydro"/>
    <property type="match status" value="1"/>
</dbReference>
<dbReference type="GO" id="GO:0016787">
    <property type="term" value="F:hydrolase activity"/>
    <property type="evidence" value="ECO:0007669"/>
    <property type="project" value="UniProtKB-KW"/>
</dbReference>
<dbReference type="Gene3D" id="3.30.70.360">
    <property type="match status" value="1"/>
</dbReference>
<dbReference type="AlphaFoldDB" id="A0A1H5Z7E1"/>
<sequence length="391" mass="41783">MDRDLLDKLTAWRRHLHAHPELSLQESATSAFVQEKLTELGVPFVAGVGGHGVVATLTRGASDRSVGLRADMDALPIQEANDLPYKSGKASVMHACGHDGHTVSLLGAAALLAQDESWSGTVQFLFQPSEEIGAGARAMIADGLFERFPMERVFGLHNWPGLEAGTVAVHRGPVMAEPGRFKITLNGTAGHGAKPDLTRDPITAMGHLIVALQTIVARNVDPMDSAVVSIGQIHGGLASNQIPTSVFIEGTFRTFKPAVRDRVMQRLRDISENMAATYEMAVDVAFITGGLATINTPLEEEIAATAGRAAGLEVRRDVPASTTGEDFSFFLQHRPGAYVWVGNGPVRDGGELHNDRYDFNDAILPATSGWLAAVARQALEGELSNVQGNRA</sequence>
<reference evidence="5 6" key="1">
    <citation type="submission" date="2016-10" db="EMBL/GenBank/DDBJ databases">
        <authorList>
            <person name="de Groot N.N."/>
        </authorList>
    </citation>
    <scope>NUCLEOTIDE SEQUENCE [LARGE SCALE GENOMIC DNA]</scope>
    <source>
        <strain evidence="5 6">DSM 26656</strain>
    </source>
</reference>
<organism evidence="5 6">
    <name type="scientific">Bosea lathyri</name>
    <dbReference type="NCBI Taxonomy" id="1036778"/>
    <lineage>
        <taxon>Bacteria</taxon>
        <taxon>Pseudomonadati</taxon>
        <taxon>Pseudomonadota</taxon>
        <taxon>Alphaproteobacteria</taxon>
        <taxon>Hyphomicrobiales</taxon>
        <taxon>Boseaceae</taxon>
        <taxon>Bosea</taxon>
    </lineage>
</organism>
<dbReference type="SUPFAM" id="SSF55031">
    <property type="entry name" value="Bacterial exopeptidase dimerisation domain"/>
    <property type="match status" value="1"/>
</dbReference>
<dbReference type="InterPro" id="IPR011650">
    <property type="entry name" value="Peptidase_M20_dimer"/>
</dbReference>
<dbReference type="Proteomes" id="UP000236743">
    <property type="component" value="Unassembled WGS sequence"/>
</dbReference>